<reference evidence="6" key="1">
    <citation type="journal article" date="2014" name="Int. J. Syst. Evol. Microbiol.">
        <title>Complete genome sequence of Corynebacterium casei LMG S-19264T (=DSM 44701T), isolated from a smear-ripened cheese.</title>
        <authorList>
            <consortium name="US DOE Joint Genome Institute (JGI-PGF)"/>
            <person name="Walter F."/>
            <person name="Albersmeier A."/>
            <person name="Kalinowski J."/>
            <person name="Ruckert C."/>
        </authorList>
    </citation>
    <scope>NUCLEOTIDE SEQUENCE</scope>
    <source>
        <strain evidence="6">JCM 4637</strain>
    </source>
</reference>
<evidence type="ECO:0000256" key="1">
    <source>
        <dbReference type="ARBA" id="ARBA00023015"/>
    </source>
</evidence>
<keyword evidence="2 4" id="KW-0238">DNA-binding</keyword>
<evidence type="ECO:0000259" key="5">
    <source>
        <dbReference type="PROSITE" id="PS50977"/>
    </source>
</evidence>
<proteinExistence type="predicted"/>
<keyword evidence="3" id="KW-0804">Transcription</keyword>
<evidence type="ECO:0000313" key="7">
    <source>
        <dbReference type="Proteomes" id="UP000638353"/>
    </source>
</evidence>
<gene>
    <name evidence="6" type="ORF">GCM10010334_53120</name>
</gene>
<protein>
    <submittedName>
        <fullName evidence="6">TetR family transcriptional regulator</fullName>
    </submittedName>
</protein>
<evidence type="ECO:0000256" key="3">
    <source>
        <dbReference type="ARBA" id="ARBA00023163"/>
    </source>
</evidence>
<evidence type="ECO:0000256" key="4">
    <source>
        <dbReference type="PROSITE-ProRule" id="PRU00335"/>
    </source>
</evidence>
<keyword evidence="1" id="KW-0805">Transcription regulation</keyword>
<dbReference type="RefSeq" id="WP_189825524.1">
    <property type="nucleotide sequence ID" value="NZ_BMVC01000011.1"/>
</dbReference>
<dbReference type="EMBL" id="BMVC01000011">
    <property type="protein sequence ID" value="GHD04384.1"/>
    <property type="molecule type" value="Genomic_DNA"/>
</dbReference>
<dbReference type="SUPFAM" id="SSF46689">
    <property type="entry name" value="Homeodomain-like"/>
    <property type="match status" value="1"/>
</dbReference>
<dbReference type="PROSITE" id="PS50977">
    <property type="entry name" value="HTH_TETR_2"/>
    <property type="match status" value="1"/>
</dbReference>
<evidence type="ECO:0000313" key="6">
    <source>
        <dbReference type="EMBL" id="GHD04384.1"/>
    </source>
</evidence>
<organism evidence="6 7">
    <name type="scientific">Streptomyces finlayi</name>
    <dbReference type="NCBI Taxonomy" id="67296"/>
    <lineage>
        <taxon>Bacteria</taxon>
        <taxon>Bacillati</taxon>
        <taxon>Actinomycetota</taxon>
        <taxon>Actinomycetes</taxon>
        <taxon>Kitasatosporales</taxon>
        <taxon>Streptomycetaceae</taxon>
        <taxon>Streptomyces</taxon>
    </lineage>
</organism>
<dbReference type="InterPro" id="IPR050109">
    <property type="entry name" value="HTH-type_TetR-like_transc_reg"/>
</dbReference>
<sequence length="201" mass="20730">MTTAPGGGAPPPRRTDARLNRDRLVAAAREVFAASGPGASLNEIARRAGVGPGTLYRHFPNRQVLLAAVLTDRVEALCARAGELLAEESLSADEVLARWAEAFLAHARDQQGVGSALLTDASYDLGVDCHRVIVDAAASVLAHAQEHGTARCDLAAADLVQLVTGVALATVHAGDAGQAGRLLSLTLDAVHAAPRKGRALA</sequence>
<dbReference type="GO" id="GO:0000976">
    <property type="term" value="F:transcription cis-regulatory region binding"/>
    <property type="evidence" value="ECO:0007669"/>
    <property type="project" value="TreeGrafter"/>
</dbReference>
<evidence type="ECO:0000256" key="2">
    <source>
        <dbReference type="ARBA" id="ARBA00023125"/>
    </source>
</evidence>
<comment type="caution">
    <text evidence="6">The sequence shown here is derived from an EMBL/GenBank/DDBJ whole genome shotgun (WGS) entry which is preliminary data.</text>
</comment>
<dbReference type="InterPro" id="IPR001647">
    <property type="entry name" value="HTH_TetR"/>
</dbReference>
<dbReference type="Gene3D" id="1.10.357.10">
    <property type="entry name" value="Tetracycline Repressor, domain 2"/>
    <property type="match status" value="1"/>
</dbReference>
<dbReference type="PANTHER" id="PTHR30055">
    <property type="entry name" value="HTH-TYPE TRANSCRIPTIONAL REGULATOR RUTR"/>
    <property type="match status" value="1"/>
</dbReference>
<dbReference type="PANTHER" id="PTHR30055:SF234">
    <property type="entry name" value="HTH-TYPE TRANSCRIPTIONAL REGULATOR BETI"/>
    <property type="match status" value="1"/>
</dbReference>
<dbReference type="Pfam" id="PF21597">
    <property type="entry name" value="TetR_C_43"/>
    <property type="match status" value="1"/>
</dbReference>
<feature type="DNA-binding region" description="H-T-H motif" evidence="4">
    <location>
        <begin position="40"/>
        <end position="59"/>
    </location>
</feature>
<name>A0A918X2G0_9ACTN</name>
<feature type="domain" description="HTH tetR-type" evidence="5">
    <location>
        <begin position="18"/>
        <end position="77"/>
    </location>
</feature>
<dbReference type="Pfam" id="PF00440">
    <property type="entry name" value="TetR_N"/>
    <property type="match status" value="1"/>
</dbReference>
<reference evidence="6" key="2">
    <citation type="submission" date="2020-09" db="EMBL/GenBank/DDBJ databases">
        <authorList>
            <person name="Sun Q."/>
            <person name="Ohkuma M."/>
        </authorList>
    </citation>
    <scope>NUCLEOTIDE SEQUENCE</scope>
    <source>
        <strain evidence="6">JCM 4637</strain>
    </source>
</reference>
<dbReference type="PRINTS" id="PR00455">
    <property type="entry name" value="HTHTETR"/>
</dbReference>
<accession>A0A918X2G0</accession>
<dbReference type="AlphaFoldDB" id="A0A918X2G0"/>
<dbReference type="Proteomes" id="UP000638353">
    <property type="component" value="Unassembled WGS sequence"/>
</dbReference>
<dbReference type="InterPro" id="IPR049445">
    <property type="entry name" value="TetR_SbtR-like_C"/>
</dbReference>
<dbReference type="GO" id="GO:0003700">
    <property type="term" value="F:DNA-binding transcription factor activity"/>
    <property type="evidence" value="ECO:0007669"/>
    <property type="project" value="TreeGrafter"/>
</dbReference>
<dbReference type="InterPro" id="IPR009057">
    <property type="entry name" value="Homeodomain-like_sf"/>
</dbReference>